<dbReference type="eggNOG" id="ENOG502R7I3">
    <property type="taxonomic scope" value="Eukaryota"/>
</dbReference>
<dbReference type="KEGG" id="cdu:CD36_12630"/>
<evidence type="ECO:0000256" key="1">
    <source>
        <dbReference type="SAM" id="Coils"/>
    </source>
</evidence>
<keyword evidence="4" id="KW-1185">Reference proteome</keyword>
<dbReference type="EMBL" id="FM992688">
    <property type="protein sequence ID" value="CAX45620.1"/>
    <property type="molecule type" value="Genomic_DNA"/>
</dbReference>
<proteinExistence type="predicted"/>
<dbReference type="GO" id="GO:0005634">
    <property type="term" value="C:nucleus"/>
    <property type="evidence" value="ECO:0007669"/>
    <property type="project" value="TreeGrafter"/>
</dbReference>
<dbReference type="GO" id="GO:0030695">
    <property type="term" value="F:GTPase regulator activity"/>
    <property type="evidence" value="ECO:0007669"/>
    <property type="project" value="TreeGrafter"/>
</dbReference>
<evidence type="ECO:0000313" key="4">
    <source>
        <dbReference type="Proteomes" id="UP000002605"/>
    </source>
</evidence>
<dbReference type="OrthoDB" id="512915at2759"/>
<name>B9W9Y2_CANDC</name>
<dbReference type="VEuPathDB" id="FungiDB:CD36_12630"/>
<dbReference type="AlphaFoldDB" id="B9W9Y2"/>
<dbReference type="Pfam" id="PF05508">
    <property type="entry name" value="Ran-binding"/>
    <property type="match status" value="1"/>
</dbReference>
<reference evidence="3 4" key="1">
    <citation type="journal article" date="2009" name="Genome Res.">
        <title>Comparative genomics of the fungal pathogens Candida dubliniensis and Candida albicans.</title>
        <authorList>
            <person name="Jackson A.P."/>
            <person name="Gamble J.A."/>
            <person name="Yeomans T."/>
            <person name="Moran G.P."/>
            <person name="Saunders D."/>
            <person name="Harris D."/>
            <person name="Aslett M."/>
            <person name="Barrell J.F."/>
            <person name="Butler G."/>
            <person name="Citiulo F."/>
            <person name="Coleman D.C."/>
            <person name="de Groot P.W.J."/>
            <person name="Goodwin T.J."/>
            <person name="Quail M.A."/>
            <person name="McQuillan J."/>
            <person name="Munro C.A."/>
            <person name="Pain A."/>
            <person name="Poulter R.T."/>
            <person name="Rajandream M.A."/>
            <person name="Renauld H."/>
            <person name="Spiering M.J."/>
            <person name="Tivey A."/>
            <person name="Gow N.A.R."/>
            <person name="Barrell B."/>
            <person name="Sullivan D.J."/>
            <person name="Berriman M."/>
        </authorList>
    </citation>
    <scope>NUCLEOTIDE SEQUENCE [LARGE SCALE GENOMIC DNA]</scope>
    <source>
        <strain evidence="4">CD36 / ATCC MYA-646 / CBS 7987 / NCPF 3949 / NRRL Y-17841</strain>
    </source>
</reference>
<dbReference type="InterPro" id="IPR008812">
    <property type="entry name" value="Ran_GTP-bd-rel"/>
</dbReference>
<organism evidence="3 4">
    <name type="scientific">Candida dubliniensis (strain CD36 / ATCC MYA-646 / CBS 7987 / NCPF 3949 / NRRL Y-17841)</name>
    <name type="common">Yeast</name>
    <dbReference type="NCBI Taxonomy" id="573826"/>
    <lineage>
        <taxon>Eukaryota</taxon>
        <taxon>Fungi</taxon>
        <taxon>Dikarya</taxon>
        <taxon>Ascomycota</taxon>
        <taxon>Saccharomycotina</taxon>
        <taxon>Pichiomycetes</taxon>
        <taxon>Debaryomycetaceae</taxon>
        <taxon>Candida/Lodderomyces clade</taxon>
        <taxon>Candida</taxon>
    </lineage>
</organism>
<feature type="coiled-coil region" evidence="1">
    <location>
        <begin position="79"/>
        <end position="113"/>
    </location>
</feature>
<dbReference type="GO" id="GO:0005737">
    <property type="term" value="C:cytoplasm"/>
    <property type="evidence" value="ECO:0007669"/>
    <property type="project" value="TreeGrafter"/>
</dbReference>
<evidence type="ECO:0000313" key="3">
    <source>
        <dbReference type="EMBL" id="CAX45620.1"/>
    </source>
</evidence>
<dbReference type="Proteomes" id="UP000002605">
    <property type="component" value="Chromosome 1"/>
</dbReference>
<dbReference type="CGD" id="CAL0000169035">
    <property type="gene designation" value="Cd36_12630"/>
</dbReference>
<dbReference type="PANTHER" id="PTHR31010:SF2">
    <property type="entry name" value="RAN-SPECIFIC GTPASE-ACTIVATING PROTEIN 30"/>
    <property type="match status" value="1"/>
</dbReference>
<dbReference type="GeneID" id="8045454"/>
<gene>
    <name evidence="2" type="ordered locus">Cd36_12630</name>
    <name evidence="3" type="ORF">CD36_12630</name>
</gene>
<sequence length="417" mass="47257">MDQILIKASNQAVSFAIRSGISLASGYAIKTISTFLDKIPESAQHKIQNKRNKLKTKIDIVTVTIDLIKLAAARGNTVLESSLQLINDLQTQLNEFDNNINEISLNLSGANEKESIKQVENYMNSLLYDINEAIPILNLVLATSGVNFNGKVNVHGISPGRLLQAANYINNPTNDTIGPDFDLVVYSIFYNPSRLKYIDDNVDELACINWKETFARSSVTINKQGDYQYQLKINEDFNDGRYHDDEEDKPGEMIVDLKSIQSMFFTASGKLLRLEERSSPVLIIKILKQNGSEEWVALGELKEGEFDEDSDEDQDDNKPVDKINTNRIKNSSLSLLEYLIRLCRLEEIESKSILDIPDEVLSLYLHDQVHDQGLPKTLSQKKKDELKKINKENTMTMDSNINRLKNLDIKEPKKKSK</sequence>
<dbReference type="HOGENOM" id="CLU_014536_0_0_1"/>
<keyword evidence="1" id="KW-0175">Coiled coil</keyword>
<dbReference type="RefSeq" id="XP_002417902.1">
    <property type="nucleotide sequence ID" value="XM_002417857.1"/>
</dbReference>
<evidence type="ECO:0000313" key="2">
    <source>
        <dbReference type="CGD" id="CAL0000169035"/>
    </source>
</evidence>
<protein>
    <submittedName>
        <fullName evidence="3">RAN-specific GTPase-activating protein subunit, putative</fullName>
    </submittedName>
</protein>
<dbReference type="PANTHER" id="PTHR31010">
    <property type="entry name" value="RAN-SPECIFIC GTPASE-ACTIVATING PROTEIN 30-RELATED"/>
    <property type="match status" value="1"/>
</dbReference>
<accession>B9W9Y2</accession>